<dbReference type="EMBL" id="DUZY01000002">
    <property type="protein sequence ID" value="DAD27200.1"/>
    <property type="molecule type" value="Genomic_DNA"/>
</dbReference>
<protein>
    <submittedName>
        <fullName evidence="1">Uncharacterized protein</fullName>
    </submittedName>
</protein>
<evidence type="ECO:0000313" key="1">
    <source>
        <dbReference type="EMBL" id="DAD27200.1"/>
    </source>
</evidence>
<reference evidence="1 2" key="1">
    <citation type="journal article" date="2020" name="Mol. Biol. Evol.">
        <title>Distinct Expression and Methylation Patterns for Genes with Different Fates following a Single Whole-Genome Duplication in Flowering Plants.</title>
        <authorList>
            <person name="Shi T."/>
            <person name="Rahmani R.S."/>
            <person name="Gugger P.F."/>
            <person name="Wang M."/>
            <person name="Li H."/>
            <person name="Zhang Y."/>
            <person name="Li Z."/>
            <person name="Wang Q."/>
            <person name="Van de Peer Y."/>
            <person name="Marchal K."/>
            <person name="Chen J."/>
        </authorList>
    </citation>
    <scope>NUCLEOTIDE SEQUENCE [LARGE SCALE GENOMIC DNA]</scope>
    <source>
        <tissue evidence="1">Leaf</tissue>
    </source>
</reference>
<evidence type="ECO:0000313" key="2">
    <source>
        <dbReference type="Proteomes" id="UP000607653"/>
    </source>
</evidence>
<accession>A0A822Y3Q1</accession>
<sequence length="55" mass="6330">MYFNFSIRRSHLGGSGIKDFKQQINLPVWRFLTSRFSRLLASFGTAKEFAANAVF</sequence>
<proteinExistence type="predicted"/>
<name>A0A822Y3Q1_NELNU</name>
<organism evidence="1 2">
    <name type="scientific">Nelumbo nucifera</name>
    <name type="common">Sacred lotus</name>
    <dbReference type="NCBI Taxonomy" id="4432"/>
    <lineage>
        <taxon>Eukaryota</taxon>
        <taxon>Viridiplantae</taxon>
        <taxon>Streptophyta</taxon>
        <taxon>Embryophyta</taxon>
        <taxon>Tracheophyta</taxon>
        <taxon>Spermatophyta</taxon>
        <taxon>Magnoliopsida</taxon>
        <taxon>Proteales</taxon>
        <taxon>Nelumbonaceae</taxon>
        <taxon>Nelumbo</taxon>
    </lineage>
</organism>
<comment type="caution">
    <text evidence="1">The sequence shown here is derived from an EMBL/GenBank/DDBJ whole genome shotgun (WGS) entry which is preliminary data.</text>
</comment>
<dbReference type="AlphaFoldDB" id="A0A822Y3Q1"/>
<keyword evidence="2" id="KW-1185">Reference proteome</keyword>
<dbReference type="Proteomes" id="UP000607653">
    <property type="component" value="Unassembled WGS sequence"/>
</dbReference>
<gene>
    <name evidence="1" type="ORF">HUJ06_028668</name>
</gene>